<dbReference type="PIRSF" id="PIRSF020979">
    <property type="entry name" value="UCP020979"/>
    <property type="match status" value="1"/>
</dbReference>
<feature type="domain" description="Cysteine protease StiP N-terminal" evidence="1">
    <location>
        <begin position="10"/>
        <end position="253"/>
    </location>
</feature>
<dbReference type="AlphaFoldDB" id="C9LVE7"/>
<evidence type="ECO:0000313" key="3">
    <source>
        <dbReference type="EMBL" id="EEX77110.1"/>
    </source>
</evidence>
<reference evidence="3 4" key="1">
    <citation type="submission" date="2009-09" db="EMBL/GenBank/DDBJ databases">
        <authorList>
            <person name="Weinstock G."/>
            <person name="Sodergren E."/>
            <person name="Clifton S."/>
            <person name="Fulton L."/>
            <person name="Fulton B."/>
            <person name="Courtney L."/>
            <person name="Fronick C."/>
            <person name="Harrison M."/>
            <person name="Strong C."/>
            <person name="Farmer C."/>
            <person name="Delahaunty K."/>
            <person name="Markovic C."/>
            <person name="Hall O."/>
            <person name="Minx P."/>
            <person name="Tomlinson C."/>
            <person name="Mitreva M."/>
            <person name="Nelson J."/>
            <person name="Hou S."/>
            <person name="Wollam A."/>
            <person name="Pepin K.H."/>
            <person name="Johnson M."/>
            <person name="Bhonagiri V."/>
            <person name="Nash W.E."/>
            <person name="Warren W."/>
            <person name="Chinwalla A."/>
            <person name="Mardis E.R."/>
            <person name="Wilson R.K."/>
        </authorList>
    </citation>
    <scope>NUCLEOTIDE SEQUENCE [LARGE SCALE GENOMIC DNA]</scope>
    <source>
        <strain evidence="4">ATCC 35185 / DSM 20758 / VPI D19B-28</strain>
    </source>
</reference>
<evidence type="ECO:0000313" key="4">
    <source>
        <dbReference type="Proteomes" id="UP000003505"/>
    </source>
</evidence>
<comment type="caution">
    <text evidence="3">The sequence shown here is derived from an EMBL/GenBank/DDBJ whole genome shotgun (WGS) entry which is preliminary data.</text>
</comment>
<dbReference type="STRING" id="546271.Selsp_0104"/>
<dbReference type="Pfam" id="PF15608">
    <property type="entry name" value="PELOTA_1"/>
    <property type="match status" value="1"/>
</dbReference>
<evidence type="ECO:0000259" key="1">
    <source>
        <dbReference type="Pfam" id="PF11202"/>
    </source>
</evidence>
<name>C9LVE7_SELS3</name>
<protein>
    <submittedName>
        <fullName evidence="3">Uncharacterized protein</fullName>
    </submittedName>
</protein>
<accession>C9LVE7</accession>
<dbReference type="InterPro" id="IPR028157">
    <property type="entry name" value="PELOTA_dom"/>
</dbReference>
<proteinExistence type="predicted"/>
<organism evidence="3 4">
    <name type="scientific">Selenomonas sputigena (strain ATCC 35185 / DSM 20758 / CCUG 44933 / VPI D19B-28)</name>
    <dbReference type="NCBI Taxonomy" id="546271"/>
    <lineage>
        <taxon>Bacteria</taxon>
        <taxon>Bacillati</taxon>
        <taxon>Bacillota</taxon>
        <taxon>Negativicutes</taxon>
        <taxon>Selenomonadales</taxon>
        <taxon>Selenomonadaceae</taxon>
        <taxon>Selenomonas</taxon>
    </lineage>
</organism>
<dbReference type="EMBL" id="ACKP02000027">
    <property type="protein sequence ID" value="EEX77110.1"/>
    <property type="molecule type" value="Genomic_DNA"/>
</dbReference>
<dbReference type="Proteomes" id="UP000003505">
    <property type="component" value="Unassembled WGS sequence"/>
</dbReference>
<dbReference type="InterPro" id="IPR048336">
    <property type="entry name" value="StiP-like"/>
</dbReference>
<gene>
    <name evidence="3" type="ORF">SELSPUOL_01440</name>
</gene>
<evidence type="ECO:0000259" key="2">
    <source>
        <dbReference type="Pfam" id="PF15608"/>
    </source>
</evidence>
<sequence length="357" mass="39677">MMRKERAMFSTYKKDDVTILLKDITGKLDPLPTAEREKLIQSGRHYSEMLPLEYEPSEKYLKAYFDALSRYAEITAHAAASLAEKIYEEKGASAALVSLARAGTPIGILLKRYIKRRFGADVAHYTISIIRGRGIDKNAMAYILARHAPEALQFVDGWTGKGAIARELANDAAEFRGVSAGLAVLSDPAYVAEKCGTHEDFLIASSCLNSTVSGLLSRTVLRDDLIGEADFHGAAFYEELREKDLTYDFIEAVERRFPEEAPPVREEGAAHRSGLAEVERIAGDFGIRDINLVKPGIGEATRVLLRRLPWKLLVKSRTDEARLGHLYQLAKEKGVEIVEYPLENYLACGLIRSLADN</sequence>
<dbReference type="InterPro" id="IPR011215">
    <property type="entry name" value="StiP_N"/>
</dbReference>
<dbReference type="RefSeq" id="WP_006192738.1">
    <property type="nucleotide sequence ID" value="NC_015437.1"/>
</dbReference>
<dbReference type="eggNOG" id="COG1358">
    <property type="taxonomic scope" value="Bacteria"/>
</dbReference>
<feature type="domain" description="PELOTA RNA-binding" evidence="2">
    <location>
        <begin position="273"/>
        <end position="353"/>
    </location>
</feature>
<dbReference type="Pfam" id="PF11202">
    <property type="entry name" value="StiP"/>
    <property type="match status" value="1"/>
</dbReference>